<evidence type="ECO:0000313" key="3">
    <source>
        <dbReference type="EMBL" id="RPA75738.1"/>
    </source>
</evidence>
<keyword evidence="4" id="KW-1185">Reference proteome</keyword>
<sequence>MESLHIRPNIINTPTDSISGLELYWNLALLSAAYFTHPMRSNSCGSRKLNPGHWRSGLPVSYLSPFTALIDALLLLWRIQQEGSDSIDALGRVLESRLQAEAVEESDVDVDMISTEKSTEMDVSTGNGLSTKVAQDIRTRLTITAVVLLQSFRVLEHRHEGSVTFLWYGMLLASWAILETSYFAANLIRFRTKRMQQPVPRPVTKSSRQRQVYTILSIMVIHFIVSVASIFQVSLSPQLQTTTLFSKRHLHPSSTSVILQAFSNIFFNPVPKYSLQAIKWSRIYHPDGGSLPISTPVVESSHFPTAGSLDWLYAHVGITLVMTFLLFQAAKYVKADWVKGAATLLFVPFALLCIFVLALHAAVIVETTLRLIPGFLLVLGMAIAWDRVGVNARARAVVWNLLLGGLFWGGNGDCGMRMRDIPKVTPIAESLIRSAEVLDEFSPFSAWRSAMASHRAESELQIRRRRTKDASEKQWTPKYNTPYRHP</sequence>
<protein>
    <submittedName>
        <fullName evidence="3">Uncharacterized protein</fullName>
    </submittedName>
</protein>
<keyword evidence="2" id="KW-0812">Transmembrane</keyword>
<feature type="transmembrane region" description="Helical" evidence="2">
    <location>
        <begin position="342"/>
        <end position="362"/>
    </location>
</feature>
<organism evidence="3 4">
    <name type="scientific">Ascobolus immersus RN42</name>
    <dbReference type="NCBI Taxonomy" id="1160509"/>
    <lineage>
        <taxon>Eukaryota</taxon>
        <taxon>Fungi</taxon>
        <taxon>Dikarya</taxon>
        <taxon>Ascomycota</taxon>
        <taxon>Pezizomycotina</taxon>
        <taxon>Pezizomycetes</taxon>
        <taxon>Pezizales</taxon>
        <taxon>Ascobolaceae</taxon>
        <taxon>Ascobolus</taxon>
    </lineage>
</organism>
<feature type="transmembrane region" description="Helical" evidence="2">
    <location>
        <begin position="165"/>
        <end position="190"/>
    </location>
</feature>
<dbReference type="Proteomes" id="UP000275078">
    <property type="component" value="Unassembled WGS sequence"/>
</dbReference>
<name>A0A3N4HT93_ASCIM</name>
<feature type="transmembrane region" description="Helical" evidence="2">
    <location>
        <begin position="311"/>
        <end position="330"/>
    </location>
</feature>
<feature type="region of interest" description="Disordered" evidence="1">
    <location>
        <begin position="462"/>
        <end position="486"/>
    </location>
</feature>
<gene>
    <name evidence="3" type="ORF">BJ508DRAFT_311736</name>
</gene>
<evidence type="ECO:0000256" key="2">
    <source>
        <dbReference type="SAM" id="Phobius"/>
    </source>
</evidence>
<dbReference type="EMBL" id="ML119758">
    <property type="protein sequence ID" value="RPA75738.1"/>
    <property type="molecule type" value="Genomic_DNA"/>
</dbReference>
<dbReference type="AlphaFoldDB" id="A0A3N4HT93"/>
<feature type="transmembrane region" description="Helical" evidence="2">
    <location>
        <begin position="211"/>
        <end position="231"/>
    </location>
</feature>
<keyword evidence="2" id="KW-0472">Membrane</keyword>
<evidence type="ECO:0000256" key="1">
    <source>
        <dbReference type="SAM" id="MobiDB-lite"/>
    </source>
</evidence>
<accession>A0A3N4HT93</accession>
<feature type="transmembrane region" description="Helical" evidence="2">
    <location>
        <begin position="368"/>
        <end position="385"/>
    </location>
</feature>
<keyword evidence="2" id="KW-1133">Transmembrane helix</keyword>
<proteinExistence type="predicted"/>
<feature type="compositionally biased region" description="Basic and acidic residues" evidence="1">
    <location>
        <begin position="462"/>
        <end position="472"/>
    </location>
</feature>
<evidence type="ECO:0000313" key="4">
    <source>
        <dbReference type="Proteomes" id="UP000275078"/>
    </source>
</evidence>
<reference evidence="3 4" key="1">
    <citation type="journal article" date="2018" name="Nat. Ecol. Evol.">
        <title>Pezizomycetes genomes reveal the molecular basis of ectomycorrhizal truffle lifestyle.</title>
        <authorList>
            <person name="Murat C."/>
            <person name="Payen T."/>
            <person name="Noel B."/>
            <person name="Kuo A."/>
            <person name="Morin E."/>
            <person name="Chen J."/>
            <person name="Kohler A."/>
            <person name="Krizsan K."/>
            <person name="Balestrini R."/>
            <person name="Da Silva C."/>
            <person name="Montanini B."/>
            <person name="Hainaut M."/>
            <person name="Levati E."/>
            <person name="Barry K.W."/>
            <person name="Belfiori B."/>
            <person name="Cichocki N."/>
            <person name="Clum A."/>
            <person name="Dockter R.B."/>
            <person name="Fauchery L."/>
            <person name="Guy J."/>
            <person name="Iotti M."/>
            <person name="Le Tacon F."/>
            <person name="Lindquist E.A."/>
            <person name="Lipzen A."/>
            <person name="Malagnac F."/>
            <person name="Mello A."/>
            <person name="Molinier V."/>
            <person name="Miyauchi S."/>
            <person name="Poulain J."/>
            <person name="Riccioni C."/>
            <person name="Rubini A."/>
            <person name="Sitrit Y."/>
            <person name="Splivallo R."/>
            <person name="Traeger S."/>
            <person name="Wang M."/>
            <person name="Zifcakova L."/>
            <person name="Wipf D."/>
            <person name="Zambonelli A."/>
            <person name="Paolocci F."/>
            <person name="Nowrousian M."/>
            <person name="Ottonello S."/>
            <person name="Baldrian P."/>
            <person name="Spatafora J.W."/>
            <person name="Henrissat B."/>
            <person name="Nagy L.G."/>
            <person name="Aury J.M."/>
            <person name="Wincker P."/>
            <person name="Grigoriev I.V."/>
            <person name="Bonfante P."/>
            <person name="Martin F.M."/>
        </authorList>
    </citation>
    <scope>NUCLEOTIDE SEQUENCE [LARGE SCALE GENOMIC DNA]</scope>
    <source>
        <strain evidence="3 4">RN42</strain>
    </source>
</reference>